<evidence type="ECO:0000313" key="3">
    <source>
        <dbReference type="Proteomes" id="UP000176005"/>
    </source>
</evidence>
<sequence length="116" mass="12794">MPYIEDYVRADGTRVRGHYRWAAGARHEMALFAVAAMTIIGIGNGATSTAADSQQPQRPEKTATYPIRFSDSGQAVKPQSQKPATYPIRFPKAERKPATQRSVSYPIHFQTIGSGR</sequence>
<dbReference type="RefSeq" id="WP_070017471.1">
    <property type="nucleotide sequence ID" value="NZ_LJGW01000260.1"/>
</dbReference>
<proteinExistence type="predicted"/>
<feature type="region of interest" description="Disordered" evidence="1">
    <location>
        <begin position="72"/>
        <end position="104"/>
    </location>
</feature>
<dbReference type="EMBL" id="LJGW01000260">
    <property type="protein sequence ID" value="OEV10901.1"/>
    <property type="molecule type" value="Genomic_DNA"/>
</dbReference>
<dbReference type="Proteomes" id="UP000176005">
    <property type="component" value="Unassembled WGS sequence"/>
</dbReference>
<reference evidence="2 3" key="1">
    <citation type="journal article" date="2016" name="Front. Microbiol.">
        <title>Comparative Genomics Analysis of Streptomyces Species Reveals Their Adaptation to the Marine Environment and Their Diversity at the Genomic Level.</title>
        <authorList>
            <person name="Tian X."/>
            <person name="Zhang Z."/>
            <person name="Yang T."/>
            <person name="Chen M."/>
            <person name="Li J."/>
            <person name="Chen F."/>
            <person name="Yang J."/>
            <person name="Li W."/>
            <person name="Zhang B."/>
            <person name="Zhang Z."/>
            <person name="Wu J."/>
            <person name="Zhang C."/>
            <person name="Long L."/>
            <person name="Xiao J."/>
        </authorList>
    </citation>
    <scope>NUCLEOTIDE SEQUENCE [LARGE SCALE GENOMIC DNA]</scope>
    <source>
        <strain evidence="2 3">SCSIO 10429</strain>
    </source>
</reference>
<name>A0A1E7L449_9ACTN</name>
<accession>A0A1E7L449</accession>
<gene>
    <name evidence="2" type="ORF">AN218_15475</name>
</gene>
<evidence type="ECO:0000256" key="1">
    <source>
        <dbReference type="SAM" id="MobiDB-lite"/>
    </source>
</evidence>
<evidence type="ECO:0000313" key="2">
    <source>
        <dbReference type="EMBL" id="OEV10901.1"/>
    </source>
</evidence>
<keyword evidence="3" id="KW-1185">Reference proteome</keyword>
<protein>
    <submittedName>
        <fullName evidence="2">Uncharacterized protein</fullName>
    </submittedName>
</protein>
<dbReference type="AlphaFoldDB" id="A0A1E7L449"/>
<organism evidence="2 3">
    <name type="scientific">Streptomyces nanshensis</name>
    <dbReference type="NCBI Taxonomy" id="518642"/>
    <lineage>
        <taxon>Bacteria</taxon>
        <taxon>Bacillati</taxon>
        <taxon>Actinomycetota</taxon>
        <taxon>Actinomycetes</taxon>
        <taxon>Kitasatosporales</taxon>
        <taxon>Streptomycetaceae</taxon>
        <taxon>Streptomyces</taxon>
    </lineage>
</organism>
<comment type="caution">
    <text evidence="2">The sequence shown here is derived from an EMBL/GenBank/DDBJ whole genome shotgun (WGS) entry which is preliminary data.</text>
</comment>
<feature type="compositionally biased region" description="Polar residues" evidence="1">
    <location>
        <begin position="72"/>
        <end position="83"/>
    </location>
</feature>